<dbReference type="Proteomes" id="UP000001861">
    <property type="component" value="Unassembled WGS sequence"/>
</dbReference>
<dbReference type="GO" id="GO:0046976">
    <property type="term" value="F:histone H3K27 methyltransferase activity"/>
    <property type="evidence" value="ECO:0007669"/>
    <property type="project" value="TreeGrafter"/>
</dbReference>
<dbReference type="GO" id="GO:0035098">
    <property type="term" value="C:ESC/E(Z) complex"/>
    <property type="evidence" value="ECO:0007669"/>
    <property type="project" value="TreeGrafter"/>
</dbReference>
<dbReference type="GeneID" id="9380182"/>
<dbReference type="PANTHER" id="PTHR45747">
    <property type="entry name" value="HISTONE-LYSINE N-METHYLTRANSFERASE E(Z)"/>
    <property type="match status" value="1"/>
</dbReference>
<dbReference type="GO" id="GO:0031507">
    <property type="term" value="P:heterochromatin formation"/>
    <property type="evidence" value="ECO:0007669"/>
    <property type="project" value="TreeGrafter"/>
</dbReference>
<dbReference type="EMBL" id="AACS02000008">
    <property type="protein sequence ID" value="EFI27159.1"/>
    <property type="molecule type" value="Genomic_DNA"/>
</dbReference>
<dbReference type="GO" id="GO:0003682">
    <property type="term" value="F:chromatin binding"/>
    <property type="evidence" value="ECO:0007669"/>
    <property type="project" value="TreeGrafter"/>
</dbReference>
<dbReference type="SMART" id="SM00317">
    <property type="entry name" value="SET"/>
    <property type="match status" value="1"/>
</dbReference>
<dbReference type="InterPro" id="IPR046341">
    <property type="entry name" value="SET_dom_sf"/>
</dbReference>
<dbReference type="OMA" id="HWEDEAD"/>
<evidence type="ECO:0000256" key="2">
    <source>
        <dbReference type="ARBA" id="ARBA00023163"/>
    </source>
</evidence>
<dbReference type="OrthoDB" id="6141102at2759"/>
<dbReference type="SUPFAM" id="SSF82199">
    <property type="entry name" value="SET domain"/>
    <property type="match status" value="1"/>
</dbReference>
<dbReference type="VEuPathDB" id="FungiDB:CC1G_14984"/>
<accession>D6RPC3</accession>
<dbReference type="InterPro" id="IPR045318">
    <property type="entry name" value="EZH1/2-like"/>
</dbReference>
<dbReference type="PANTHER" id="PTHR45747:SF4">
    <property type="entry name" value="HISTONE-LYSINE N-METHYLTRANSFERASE E(Z)"/>
    <property type="match status" value="1"/>
</dbReference>
<gene>
    <name evidence="5" type="ORF">CC1G_14984</name>
</gene>
<evidence type="ECO:0000313" key="6">
    <source>
        <dbReference type="Proteomes" id="UP000001861"/>
    </source>
</evidence>
<dbReference type="HOGENOM" id="CLU_029951_0_0_1"/>
<evidence type="ECO:0000256" key="3">
    <source>
        <dbReference type="SAM" id="MobiDB-lite"/>
    </source>
</evidence>
<dbReference type="STRING" id="240176.D6RPC3"/>
<name>D6RPC3_COPC7</name>
<evidence type="ECO:0000313" key="5">
    <source>
        <dbReference type="EMBL" id="EFI27159.1"/>
    </source>
</evidence>
<proteinExistence type="predicted"/>
<feature type="compositionally biased region" description="Polar residues" evidence="3">
    <location>
        <begin position="621"/>
        <end position="630"/>
    </location>
</feature>
<sequence length="630" mass="70783">MASLERHEIALKVYRDKWNDFYKWEVEVEWSTLVNGLTDHCHPPPPVLPDTSHAESGEMDLDGEEDACSTLFIFQDQELQCEQPLDNPVEKDAANFKSYPPYTICTPLTQNTAGPRLDSTSFIPYADDHKFRVDAYLSLFPNSEHLGWQADFKDPDHEVIKLETARHLFYDKGFGFDEIENIPGFDARLRIDDCDGLVWASAQRDLPFIHWYGINQGDGEESSGVPAPSTTKFIPSSIAQLTDGSAGKGLFAEVQKASGNFCPHLNCLKSYFPHCRVPPIQEQRPKKPLAKFADGQRCGDFCYRRIPREHRTHEELVKLGLDWTQTEIALLSDILKLSPDSSPCDLAVICRKPCMEVLATRCRIHPDPDVLDYQVDELEGAPAAPTEEWFRSTEMAEYWPAMISIIRSSPARTQALVVLKNQTVPVIKPDTTAVEIVDSQRYMWLDAILILHHNINSNAEPKGKKSKCRNNACQKGRFPLIEINAATWGQGAFAGRSIKSGTIIGEYVGEALLLAEADEGVQSLLNRYSGLNYSFSLDQTFLLDSLRAGNETRFLNHTTDANCTADVITVNGDHRIFLISTKAIKKGQELFLDYGEAFWKDGEDDESQAQPKDPTTRMETSRPSSPTSWS</sequence>
<dbReference type="Pfam" id="PF00856">
    <property type="entry name" value="SET"/>
    <property type="match status" value="1"/>
</dbReference>
<dbReference type="eggNOG" id="KOG1079">
    <property type="taxonomic scope" value="Eukaryota"/>
</dbReference>
<feature type="region of interest" description="Disordered" evidence="3">
    <location>
        <begin position="602"/>
        <end position="630"/>
    </location>
</feature>
<keyword evidence="2" id="KW-0804">Transcription</keyword>
<protein>
    <recommendedName>
        <fullName evidence="4">SET domain-containing protein</fullName>
    </recommendedName>
</protein>
<keyword evidence="1" id="KW-0805">Transcription regulation</keyword>
<comment type="caution">
    <text evidence="5">The sequence shown here is derived from an EMBL/GenBank/DDBJ whole genome shotgun (WGS) entry which is preliminary data.</text>
</comment>
<feature type="domain" description="SET" evidence="4">
    <location>
        <begin position="471"/>
        <end position="595"/>
    </location>
</feature>
<dbReference type="InterPro" id="IPR001214">
    <property type="entry name" value="SET_dom"/>
</dbReference>
<dbReference type="Gene3D" id="2.170.270.10">
    <property type="entry name" value="SET domain"/>
    <property type="match status" value="1"/>
</dbReference>
<dbReference type="RefSeq" id="XP_002910653.1">
    <property type="nucleotide sequence ID" value="XM_002910607.1"/>
</dbReference>
<reference evidence="5 6" key="1">
    <citation type="journal article" date="2010" name="Proc. Natl. Acad. Sci. U.S.A.">
        <title>Insights into evolution of multicellular fungi from the assembled chromosomes of the mushroom Coprinopsis cinerea (Coprinus cinereus).</title>
        <authorList>
            <person name="Stajich J.E."/>
            <person name="Wilke S.K."/>
            <person name="Ahren D."/>
            <person name="Au C.H."/>
            <person name="Birren B.W."/>
            <person name="Borodovsky M."/>
            <person name="Burns C."/>
            <person name="Canback B."/>
            <person name="Casselton L.A."/>
            <person name="Cheng C.K."/>
            <person name="Deng J."/>
            <person name="Dietrich F.S."/>
            <person name="Fargo D.C."/>
            <person name="Farman M.L."/>
            <person name="Gathman A.C."/>
            <person name="Goldberg J."/>
            <person name="Guigo R."/>
            <person name="Hoegger P.J."/>
            <person name="Hooker J.B."/>
            <person name="Huggins A."/>
            <person name="James T.Y."/>
            <person name="Kamada T."/>
            <person name="Kilaru S."/>
            <person name="Kodira C."/>
            <person name="Kues U."/>
            <person name="Kupfer D."/>
            <person name="Kwan H.S."/>
            <person name="Lomsadze A."/>
            <person name="Li W."/>
            <person name="Lilly W.W."/>
            <person name="Ma L.J."/>
            <person name="Mackey A.J."/>
            <person name="Manning G."/>
            <person name="Martin F."/>
            <person name="Muraguchi H."/>
            <person name="Natvig D.O."/>
            <person name="Palmerini H."/>
            <person name="Ramesh M.A."/>
            <person name="Rehmeyer C.J."/>
            <person name="Roe B.A."/>
            <person name="Shenoy N."/>
            <person name="Stanke M."/>
            <person name="Ter-Hovhannisyan V."/>
            <person name="Tunlid A."/>
            <person name="Velagapudi R."/>
            <person name="Vision T.J."/>
            <person name="Zeng Q."/>
            <person name="Zolan M.E."/>
            <person name="Pukkila P.J."/>
        </authorList>
    </citation>
    <scope>NUCLEOTIDE SEQUENCE [LARGE SCALE GENOMIC DNA]</scope>
    <source>
        <strain evidence="6">Okayama-7 / 130 / ATCC MYA-4618 / FGSC 9003</strain>
    </source>
</reference>
<evidence type="ECO:0000256" key="1">
    <source>
        <dbReference type="ARBA" id="ARBA00023015"/>
    </source>
</evidence>
<keyword evidence="6" id="KW-1185">Reference proteome</keyword>
<dbReference type="InParanoid" id="D6RPC3"/>
<organism evidence="5 6">
    <name type="scientific">Coprinopsis cinerea (strain Okayama-7 / 130 / ATCC MYA-4618 / FGSC 9003)</name>
    <name type="common">Inky cap fungus</name>
    <name type="synonym">Hormographiella aspergillata</name>
    <dbReference type="NCBI Taxonomy" id="240176"/>
    <lineage>
        <taxon>Eukaryota</taxon>
        <taxon>Fungi</taxon>
        <taxon>Dikarya</taxon>
        <taxon>Basidiomycota</taxon>
        <taxon>Agaricomycotina</taxon>
        <taxon>Agaricomycetes</taxon>
        <taxon>Agaricomycetidae</taxon>
        <taxon>Agaricales</taxon>
        <taxon>Agaricineae</taxon>
        <taxon>Psathyrellaceae</taxon>
        <taxon>Coprinopsis</taxon>
    </lineage>
</organism>
<dbReference type="KEGG" id="cci:CC1G_14984"/>
<dbReference type="AlphaFoldDB" id="D6RPC3"/>
<evidence type="ECO:0000259" key="4">
    <source>
        <dbReference type="PROSITE" id="PS50280"/>
    </source>
</evidence>
<dbReference type="PROSITE" id="PS50280">
    <property type="entry name" value="SET"/>
    <property type="match status" value="1"/>
</dbReference>